<dbReference type="EMBL" id="PFBP01000013">
    <property type="protein sequence ID" value="PIT90001.1"/>
    <property type="molecule type" value="Genomic_DNA"/>
</dbReference>
<dbReference type="InterPro" id="IPR023753">
    <property type="entry name" value="FAD/NAD-binding_dom"/>
</dbReference>
<evidence type="ECO:0000256" key="2">
    <source>
        <dbReference type="ARBA" id="ARBA00022827"/>
    </source>
</evidence>
<accession>A0A2M6WB53</accession>
<dbReference type="Pfam" id="PF07992">
    <property type="entry name" value="Pyr_redox_2"/>
    <property type="match status" value="1"/>
</dbReference>
<dbReference type="PRINTS" id="PR00368">
    <property type="entry name" value="FADPNR"/>
</dbReference>
<dbReference type="InterPro" id="IPR050097">
    <property type="entry name" value="Ferredoxin-NADP_redctase_2"/>
</dbReference>
<dbReference type="SUPFAM" id="SSF51905">
    <property type="entry name" value="FAD/NAD(P)-binding domain"/>
    <property type="match status" value="1"/>
</dbReference>
<keyword evidence="4" id="KW-1015">Disulfide bond</keyword>
<evidence type="ECO:0000313" key="8">
    <source>
        <dbReference type="Proteomes" id="UP000231464"/>
    </source>
</evidence>
<dbReference type="GO" id="GO:0016668">
    <property type="term" value="F:oxidoreductase activity, acting on a sulfur group of donors, NAD(P) as acceptor"/>
    <property type="evidence" value="ECO:0007669"/>
    <property type="project" value="UniProtKB-ARBA"/>
</dbReference>
<name>A0A2M6WB53_9BACT</name>
<dbReference type="InterPro" id="IPR008255">
    <property type="entry name" value="Pyr_nucl-diS_OxRdtase_2_AS"/>
</dbReference>
<evidence type="ECO:0000256" key="3">
    <source>
        <dbReference type="ARBA" id="ARBA00023002"/>
    </source>
</evidence>
<dbReference type="AlphaFoldDB" id="A0A2M6WB53"/>
<keyword evidence="5" id="KW-0676">Redox-active center</keyword>
<keyword evidence="1" id="KW-0285">Flavoprotein</keyword>
<keyword evidence="2" id="KW-0274">FAD</keyword>
<organism evidence="7 8">
    <name type="scientific">Candidatus Kuenenbacteria bacterium CG10_big_fil_rev_8_21_14_0_10_36_11</name>
    <dbReference type="NCBI Taxonomy" id="1974618"/>
    <lineage>
        <taxon>Bacteria</taxon>
        <taxon>Candidatus Kueneniibacteriota</taxon>
    </lineage>
</organism>
<dbReference type="InterPro" id="IPR036188">
    <property type="entry name" value="FAD/NAD-bd_sf"/>
</dbReference>
<dbReference type="Proteomes" id="UP000231464">
    <property type="component" value="Unassembled WGS sequence"/>
</dbReference>
<evidence type="ECO:0000259" key="6">
    <source>
        <dbReference type="Pfam" id="PF07992"/>
    </source>
</evidence>
<keyword evidence="3" id="KW-0560">Oxidoreductase</keyword>
<dbReference type="PROSITE" id="PS00573">
    <property type="entry name" value="PYRIDINE_REDOX_2"/>
    <property type="match status" value="1"/>
</dbReference>
<evidence type="ECO:0000256" key="1">
    <source>
        <dbReference type="ARBA" id="ARBA00022630"/>
    </source>
</evidence>
<protein>
    <recommendedName>
        <fullName evidence="6">FAD/NAD(P)-binding domain-containing protein</fullName>
    </recommendedName>
</protein>
<dbReference type="PRINTS" id="PR00469">
    <property type="entry name" value="PNDRDTASEII"/>
</dbReference>
<evidence type="ECO:0000256" key="5">
    <source>
        <dbReference type="ARBA" id="ARBA00023284"/>
    </source>
</evidence>
<sequence length="304" mass="32668">MIIYDTIIIGAGPAGLTAAIYAARRAMKTLMIGEEVGGQINKTFTIENYPGIKTIGGSELALNAGNQVKELGVEIITGRVNKITKENNLFIISEKETGATYQAKTLILSFGLKKRQLGLLGEEKFDGHGLSYCVNCDGPLFKNKTVAVVGGGNSGAEAVEFLAKICPTVYWLEIMPDLKADPVLIQQIRQLNNVKIFIQTKITALKGDPWLTNIVVDHEGQTETLTVQGIFVEIGYIAETDWLKGVVELDNAGQIKVDALGSTNVPGIFAAGDVTNSKHKQIVVASGAGAIAALEAYEYLRKQN</sequence>
<feature type="domain" description="FAD/NAD(P)-binding" evidence="6">
    <location>
        <begin position="4"/>
        <end position="289"/>
    </location>
</feature>
<evidence type="ECO:0000313" key="7">
    <source>
        <dbReference type="EMBL" id="PIT90001.1"/>
    </source>
</evidence>
<evidence type="ECO:0000256" key="4">
    <source>
        <dbReference type="ARBA" id="ARBA00023157"/>
    </source>
</evidence>
<dbReference type="Gene3D" id="3.50.50.60">
    <property type="entry name" value="FAD/NAD(P)-binding domain"/>
    <property type="match status" value="2"/>
</dbReference>
<proteinExistence type="predicted"/>
<reference evidence="8" key="1">
    <citation type="submission" date="2017-09" db="EMBL/GenBank/DDBJ databases">
        <title>Depth-based differentiation of microbial function through sediment-hosted aquifers and enrichment of novel symbionts in the deep terrestrial subsurface.</title>
        <authorList>
            <person name="Probst A.J."/>
            <person name="Ladd B."/>
            <person name="Jarett J.K."/>
            <person name="Geller-Mcgrath D.E."/>
            <person name="Sieber C.M.K."/>
            <person name="Emerson J.B."/>
            <person name="Anantharaman K."/>
            <person name="Thomas B.C."/>
            <person name="Malmstrom R."/>
            <person name="Stieglmeier M."/>
            <person name="Klingl A."/>
            <person name="Woyke T."/>
            <person name="Ryan C.M."/>
            <person name="Banfield J.F."/>
        </authorList>
    </citation>
    <scope>NUCLEOTIDE SEQUENCE [LARGE SCALE GENOMIC DNA]</scope>
</reference>
<gene>
    <name evidence="7" type="ORF">COU23_00820</name>
</gene>
<comment type="caution">
    <text evidence="7">The sequence shown here is derived from an EMBL/GenBank/DDBJ whole genome shotgun (WGS) entry which is preliminary data.</text>
</comment>
<dbReference type="PANTHER" id="PTHR48105">
    <property type="entry name" value="THIOREDOXIN REDUCTASE 1-RELATED-RELATED"/>
    <property type="match status" value="1"/>
</dbReference>